<feature type="signal peptide" evidence="1">
    <location>
        <begin position="1"/>
        <end position="21"/>
    </location>
</feature>
<dbReference type="EMBL" id="WTVN01000030">
    <property type="protein sequence ID" value="NMG45432.1"/>
    <property type="molecule type" value="Genomic_DNA"/>
</dbReference>
<keyword evidence="1" id="KW-0732">Signal</keyword>
<comment type="caution">
    <text evidence="2">The sequence shown here is derived from an EMBL/GenBank/DDBJ whole genome shotgun (WGS) entry which is preliminary data.</text>
</comment>
<proteinExistence type="predicted"/>
<feature type="chain" id="PRO_5047111576" evidence="1">
    <location>
        <begin position="22"/>
        <end position="144"/>
    </location>
</feature>
<dbReference type="Proteomes" id="UP000623795">
    <property type="component" value="Unassembled WGS sequence"/>
</dbReference>
<evidence type="ECO:0000313" key="2">
    <source>
        <dbReference type="EMBL" id="NMG45432.1"/>
    </source>
</evidence>
<dbReference type="InterPro" id="IPR007332">
    <property type="entry name" value="DUF411"/>
</dbReference>
<sequence>MRYPKILLLALILGVQLPALAAGIPVKLYKNPNCGCCDDWAKHMEANGFAVEKINTTDLPSIQQQYGVPDKLAGCHTAVVSGYIVEGLVPAEFVKRLLKEHSPVKGIALPGMPVGAPGMPGEKRAPLNVYYLDQGATPKIFGSF</sequence>
<evidence type="ECO:0000313" key="3">
    <source>
        <dbReference type="Proteomes" id="UP000623795"/>
    </source>
</evidence>
<gene>
    <name evidence="2" type="ORF">GPA22_17090</name>
</gene>
<accession>A0ABX1Q3Q3</accession>
<dbReference type="RefSeq" id="WP_169257270.1">
    <property type="nucleotide sequence ID" value="NZ_WTVN01000030.1"/>
</dbReference>
<dbReference type="Pfam" id="PF04214">
    <property type="entry name" value="DUF411"/>
    <property type="match status" value="1"/>
</dbReference>
<evidence type="ECO:0000256" key="1">
    <source>
        <dbReference type="SAM" id="SignalP"/>
    </source>
</evidence>
<keyword evidence="3" id="KW-1185">Reference proteome</keyword>
<name>A0ABX1Q3Q3_9RHOO</name>
<dbReference type="InterPro" id="IPR036249">
    <property type="entry name" value="Thioredoxin-like_sf"/>
</dbReference>
<dbReference type="SUPFAM" id="SSF52833">
    <property type="entry name" value="Thioredoxin-like"/>
    <property type="match status" value="1"/>
</dbReference>
<reference evidence="2 3" key="1">
    <citation type="submission" date="2019-12" db="EMBL/GenBank/DDBJ databases">
        <title>Comparative genomics gives insights into the taxonomy of the Azoarcus-Aromatoleum group and reveals separate origins of nif in the plant-associated Azoarcus and non-plant-associated Aromatoleum sub-groups.</title>
        <authorList>
            <person name="Lafos M."/>
            <person name="Maluk M."/>
            <person name="Batista M."/>
            <person name="Junghare M."/>
            <person name="Carmona M."/>
            <person name="Faoro H."/>
            <person name="Cruz L.M."/>
            <person name="Battistoni F."/>
            <person name="De Souza E."/>
            <person name="Pedrosa F."/>
            <person name="Chen W.-M."/>
            <person name="Poole P.S."/>
            <person name="Dixon R.A."/>
            <person name="James E.K."/>
        </authorList>
    </citation>
    <scope>NUCLEOTIDE SEQUENCE [LARGE SCALE GENOMIC DNA]</scope>
    <source>
        <strain evidence="2 3">Td21</strain>
    </source>
</reference>
<organism evidence="2 3">
    <name type="scientific">Aromatoleum toluvorans</name>
    <dbReference type="NCBI Taxonomy" id="92002"/>
    <lineage>
        <taxon>Bacteria</taxon>
        <taxon>Pseudomonadati</taxon>
        <taxon>Pseudomonadota</taxon>
        <taxon>Betaproteobacteria</taxon>
        <taxon>Rhodocyclales</taxon>
        <taxon>Rhodocyclaceae</taxon>
        <taxon>Aromatoleum</taxon>
    </lineage>
</organism>
<protein>
    <submittedName>
        <fullName evidence="2">DUF411 domain-containing protein</fullName>
    </submittedName>
</protein>